<reference evidence="2 3" key="1">
    <citation type="submission" date="2020-08" db="EMBL/GenBank/DDBJ databases">
        <title>Sequencing the genomes of 1000 actinobacteria strains.</title>
        <authorList>
            <person name="Klenk H.-P."/>
        </authorList>
    </citation>
    <scope>NUCLEOTIDE SEQUENCE [LARGE SCALE GENOMIC DNA]</scope>
    <source>
        <strain evidence="2 3">DSM 45507</strain>
    </source>
</reference>
<comment type="caution">
    <text evidence="2">The sequence shown here is derived from an EMBL/GenBank/DDBJ whole genome shotgun (WGS) entry which is preliminary data.</text>
</comment>
<evidence type="ECO:0000259" key="1">
    <source>
        <dbReference type="PROSITE" id="PS51736"/>
    </source>
</evidence>
<dbReference type="InterPro" id="IPR006119">
    <property type="entry name" value="Resolv_N"/>
</dbReference>
<feature type="domain" description="Resolvase/invertase-type recombinase catalytic" evidence="1">
    <location>
        <begin position="1"/>
        <end position="36"/>
    </location>
</feature>
<dbReference type="Proteomes" id="UP000579153">
    <property type="component" value="Unassembled WGS sequence"/>
</dbReference>
<evidence type="ECO:0000313" key="2">
    <source>
        <dbReference type="EMBL" id="MBB5782119.1"/>
    </source>
</evidence>
<evidence type="ECO:0000313" key="3">
    <source>
        <dbReference type="Proteomes" id="UP000579153"/>
    </source>
</evidence>
<dbReference type="EMBL" id="JACHMB010000001">
    <property type="protein sequence ID" value="MBB5782119.1"/>
    <property type="molecule type" value="Genomic_DNA"/>
</dbReference>
<dbReference type="PROSITE" id="PS51736">
    <property type="entry name" value="RECOMBINASES_3"/>
    <property type="match status" value="1"/>
</dbReference>
<keyword evidence="3" id="KW-1185">Reference proteome</keyword>
<dbReference type="GO" id="GO:0003677">
    <property type="term" value="F:DNA binding"/>
    <property type="evidence" value="ECO:0007669"/>
    <property type="project" value="InterPro"/>
</dbReference>
<dbReference type="AlphaFoldDB" id="A0A7W9GE24"/>
<dbReference type="GO" id="GO:0000150">
    <property type="term" value="F:DNA strand exchange activity"/>
    <property type="evidence" value="ECO:0007669"/>
    <property type="project" value="InterPro"/>
</dbReference>
<name>A0A7W9GE24_9ACTN</name>
<sequence length="45" mass="5040">MDRTLLLPVMGAFAEFERPLILGRQREGVAAATRCLQRQPTLELA</sequence>
<accession>A0A7W9GE24</accession>
<protein>
    <submittedName>
        <fullName evidence="2">DNA invertase Pin-like site-specific DNA recombinase</fullName>
    </submittedName>
</protein>
<gene>
    <name evidence="2" type="ORF">HD596_008875</name>
</gene>
<organism evidence="2 3">
    <name type="scientific">Nonomuraea jabiensis</name>
    <dbReference type="NCBI Taxonomy" id="882448"/>
    <lineage>
        <taxon>Bacteria</taxon>
        <taxon>Bacillati</taxon>
        <taxon>Actinomycetota</taxon>
        <taxon>Actinomycetes</taxon>
        <taxon>Streptosporangiales</taxon>
        <taxon>Streptosporangiaceae</taxon>
        <taxon>Nonomuraea</taxon>
    </lineage>
</organism>
<proteinExistence type="predicted"/>